<sequence length="440" mass="48822">MSTPLHSSPFCLVFIFLTLSIVAQSIVPPSNTFKFVNEGEFGEYIVEYDANYRVLSLFTFPFQLCFYNTTPNAYTLAIRMGVRNSESIMRWVWDANRGNPVRENATLTFGTDGNLVLADADGKIAWQTRTSNKGVVGLKLLPNGNLVLHDSRGRFVWQSFDYPTDTLLVGQSLRQGGPTKFVSRVSDADGSEGPYSFVLEKKRIAMYLKSKNSPNPILYHIAEEFGPQQGTISSVVFSSEPETDEAYAYELRYGITGTKSSGTRLVGRPKYNSTLSLLRVGSDGSLKVYTYYDKVDWGAWEITYSLFDKDGIYGVSECKSPTRCGSLGVCEDSQCVACPRPQGLLGWSKTCAPPSLPPCKTGSQNIDYYKVVGVEHFTYEYSQGVGPMKLADCRERCSKDCGCLGFFYREESSKCLLAPVLGTLAKVSNQTHVAYIKMSK</sequence>
<dbReference type="SUPFAM" id="SSF51110">
    <property type="entry name" value="alpha-D-mannose-specific plant lectins"/>
    <property type="match status" value="1"/>
</dbReference>
<keyword evidence="5" id="KW-1185">Reference proteome</keyword>
<dbReference type="PROSITE" id="PS50948">
    <property type="entry name" value="PAN"/>
    <property type="match status" value="1"/>
</dbReference>
<feature type="signal peptide" evidence="1">
    <location>
        <begin position="1"/>
        <end position="25"/>
    </location>
</feature>
<dbReference type="InterPro" id="IPR036426">
    <property type="entry name" value="Bulb-type_lectin_dom_sf"/>
</dbReference>
<organism evidence="4 5">
    <name type="scientific">Coptis chinensis</name>
    <dbReference type="NCBI Taxonomy" id="261450"/>
    <lineage>
        <taxon>Eukaryota</taxon>
        <taxon>Viridiplantae</taxon>
        <taxon>Streptophyta</taxon>
        <taxon>Embryophyta</taxon>
        <taxon>Tracheophyta</taxon>
        <taxon>Spermatophyta</taxon>
        <taxon>Magnoliopsida</taxon>
        <taxon>Ranunculales</taxon>
        <taxon>Ranunculaceae</taxon>
        <taxon>Coptidoideae</taxon>
        <taxon>Coptis</taxon>
    </lineage>
</organism>
<evidence type="ECO:0000259" key="3">
    <source>
        <dbReference type="PROSITE" id="PS50948"/>
    </source>
</evidence>
<gene>
    <name evidence="4" type="ORF">IFM89_031844</name>
</gene>
<dbReference type="OrthoDB" id="1884773at2759"/>
<evidence type="ECO:0000313" key="4">
    <source>
        <dbReference type="EMBL" id="KAF9590189.1"/>
    </source>
</evidence>
<accession>A0A835GZA5</accession>
<evidence type="ECO:0000313" key="5">
    <source>
        <dbReference type="Proteomes" id="UP000631114"/>
    </source>
</evidence>
<feature type="chain" id="PRO_5032296270" evidence="1">
    <location>
        <begin position="26"/>
        <end position="440"/>
    </location>
</feature>
<dbReference type="InterPro" id="IPR003609">
    <property type="entry name" value="Pan_app"/>
</dbReference>
<comment type="caution">
    <text evidence="4">The sequence shown here is derived from an EMBL/GenBank/DDBJ whole genome shotgun (WGS) entry which is preliminary data.</text>
</comment>
<dbReference type="InterPro" id="IPR001480">
    <property type="entry name" value="Bulb-type_lectin_dom"/>
</dbReference>
<evidence type="ECO:0000256" key="1">
    <source>
        <dbReference type="SAM" id="SignalP"/>
    </source>
</evidence>
<dbReference type="PROSITE" id="PS50927">
    <property type="entry name" value="BULB_LECTIN"/>
    <property type="match status" value="1"/>
</dbReference>
<evidence type="ECO:0000259" key="2">
    <source>
        <dbReference type="PROSITE" id="PS50927"/>
    </source>
</evidence>
<protein>
    <submittedName>
        <fullName evidence="4">Uncharacterized protein</fullName>
    </submittedName>
</protein>
<dbReference type="CDD" id="cd00028">
    <property type="entry name" value="B_lectin"/>
    <property type="match status" value="1"/>
</dbReference>
<dbReference type="PIRSF" id="PIRSF002686">
    <property type="entry name" value="SLG"/>
    <property type="match status" value="1"/>
</dbReference>
<dbReference type="Pfam" id="PF01453">
    <property type="entry name" value="B_lectin"/>
    <property type="match status" value="1"/>
</dbReference>
<dbReference type="Gene3D" id="2.90.10.10">
    <property type="entry name" value="Bulb-type lectin domain"/>
    <property type="match status" value="1"/>
</dbReference>
<dbReference type="AlphaFoldDB" id="A0A835GZA5"/>
<name>A0A835GZA5_9MAGN</name>
<dbReference type="PANTHER" id="PTHR32444">
    <property type="entry name" value="BULB-TYPE LECTIN DOMAIN-CONTAINING PROTEIN"/>
    <property type="match status" value="1"/>
</dbReference>
<dbReference type="InterPro" id="IPR035446">
    <property type="entry name" value="SLSG/EP1"/>
</dbReference>
<proteinExistence type="predicted"/>
<reference evidence="4 5" key="1">
    <citation type="submission" date="2020-10" db="EMBL/GenBank/DDBJ databases">
        <title>The Coptis chinensis genome and diversification of protoberbering-type alkaloids.</title>
        <authorList>
            <person name="Wang B."/>
            <person name="Shu S."/>
            <person name="Song C."/>
            <person name="Liu Y."/>
        </authorList>
    </citation>
    <scope>NUCLEOTIDE SEQUENCE [LARGE SCALE GENOMIC DNA]</scope>
    <source>
        <strain evidence="4">HL-2020</strain>
        <tissue evidence="4">Leaf</tissue>
    </source>
</reference>
<dbReference type="EMBL" id="JADFTS010000009">
    <property type="protein sequence ID" value="KAF9590189.1"/>
    <property type="molecule type" value="Genomic_DNA"/>
</dbReference>
<dbReference type="SMART" id="SM00108">
    <property type="entry name" value="B_lectin"/>
    <property type="match status" value="1"/>
</dbReference>
<feature type="domain" description="Apple" evidence="3">
    <location>
        <begin position="359"/>
        <end position="440"/>
    </location>
</feature>
<dbReference type="PANTHER" id="PTHR32444:SF230">
    <property type="entry name" value="EPIDERMIS-SPECIFIC SECRETED GLYCOPROTEIN EP1-LIKE"/>
    <property type="match status" value="1"/>
</dbReference>
<dbReference type="Proteomes" id="UP000631114">
    <property type="component" value="Unassembled WGS sequence"/>
</dbReference>
<keyword evidence="1" id="KW-0732">Signal</keyword>
<feature type="domain" description="Bulb-type lectin" evidence="2">
    <location>
        <begin position="42"/>
        <end position="161"/>
    </location>
</feature>